<keyword evidence="3" id="KW-0547">Nucleotide-binding</keyword>
<dbReference type="GO" id="GO:0140358">
    <property type="term" value="F:P-type transmembrane transporter activity"/>
    <property type="evidence" value="ECO:0007669"/>
    <property type="project" value="InterPro"/>
</dbReference>
<keyword evidence="5" id="KW-0460">Magnesium</keyword>
<dbReference type="EMBL" id="KQ243962">
    <property type="protein sequence ID" value="KNC74942.1"/>
    <property type="molecule type" value="Genomic_DNA"/>
</dbReference>
<dbReference type="AlphaFoldDB" id="A0A0L0FDU0"/>
<evidence type="ECO:0000256" key="5">
    <source>
        <dbReference type="ARBA" id="ARBA00022842"/>
    </source>
</evidence>
<evidence type="ECO:0000256" key="4">
    <source>
        <dbReference type="ARBA" id="ARBA00022840"/>
    </source>
</evidence>
<keyword evidence="4" id="KW-0067">ATP-binding</keyword>
<proteinExistence type="predicted"/>
<dbReference type="STRING" id="667725.A0A0L0FDU0"/>
<accession>A0A0L0FDU0</accession>
<keyword evidence="8" id="KW-1185">Reference proteome</keyword>
<protein>
    <submittedName>
        <fullName evidence="7">Uncharacterized protein</fullName>
    </submittedName>
</protein>
<dbReference type="RefSeq" id="XP_014148844.1">
    <property type="nucleotide sequence ID" value="XM_014293369.1"/>
</dbReference>
<evidence type="ECO:0000256" key="1">
    <source>
        <dbReference type="ARBA" id="ARBA00004141"/>
    </source>
</evidence>
<dbReference type="GO" id="GO:0019829">
    <property type="term" value="F:ATPase-coupled monoatomic cation transmembrane transporter activity"/>
    <property type="evidence" value="ECO:0007669"/>
    <property type="project" value="TreeGrafter"/>
</dbReference>
<feature type="non-terminal residue" evidence="7">
    <location>
        <position position="58"/>
    </location>
</feature>
<name>A0A0L0FDU0_9EUKA</name>
<dbReference type="PANTHER" id="PTHR45630">
    <property type="entry name" value="CATION-TRANSPORTING ATPASE-RELATED"/>
    <property type="match status" value="1"/>
</dbReference>
<sequence length="58" mass="7003">MPTFGEMYKEQIMSPFFSFQIFCVLLWCLEDYWQYSLFNLTMILGFEASVVMTRRLSI</sequence>
<evidence type="ECO:0000256" key="2">
    <source>
        <dbReference type="ARBA" id="ARBA00022723"/>
    </source>
</evidence>
<dbReference type="GO" id="GO:0016020">
    <property type="term" value="C:membrane"/>
    <property type="evidence" value="ECO:0007669"/>
    <property type="project" value="UniProtKB-SubCell"/>
</dbReference>
<dbReference type="GO" id="GO:0046872">
    <property type="term" value="F:metal ion binding"/>
    <property type="evidence" value="ECO:0007669"/>
    <property type="project" value="UniProtKB-KW"/>
</dbReference>
<evidence type="ECO:0000256" key="6">
    <source>
        <dbReference type="ARBA" id="ARBA00022967"/>
    </source>
</evidence>
<reference evidence="7 8" key="1">
    <citation type="submission" date="2011-02" db="EMBL/GenBank/DDBJ databases">
        <title>The Genome Sequence of Sphaeroforma arctica JP610.</title>
        <authorList>
            <consortium name="The Broad Institute Genome Sequencing Platform"/>
            <person name="Russ C."/>
            <person name="Cuomo C."/>
            <person name="Young S.K."/>
            <person name="Zeng Q."/>
            <person name="Gargeya S."/>
            <person name="Alvarado L."/>
            <person name="Berlin A."/>
            <person name="Chapman S.B."/>
            <person name="Chen Z."/>
            <person name="Freedman E."/>
            <person name="Gellesch M."/>
            <person name="Goldberg J."/>
            <person name="Griggs A."/>
            <person name="Gujja S."/>
            <person name="Heilman E."/>
            <person name="Heiman D."/>
            <person name="Howarth C."/>
            <person name="Mehta T."/>
            <person name="Neiman D."/>
            <person name="Pearson M."/>
            <person name="Roberts A."/>
            <person name="Saif S."/>
            <person name="Shea T."/>
            <person name="Shenoy N."/>
            <person name="Sisk P."/>
            <person name="Stolte C."/>
            <person name="Sykes S."/>
            <person name="White J."/>
            <person name="Yandava C."/>
            <person name="Burger G."/>
            <person name="Gray M.W."/>
            <person name="Holland P.W.H."/>
            <person name="King N."/>
            <person name="Lang F.B.F."/>
            <person name="Roger A.J."/>
            <person name="Ruiz-Trillo I."/>
            <person name="Haas B."/>
            <person name="Nusbaum C."/>
            <person name="Birren B."/>
        </authorList>
    </citation>
    <scope>NUCLEOTIDE SEQUENCE [LARGE SCALE GENOMIC DNA]</scope>
    <source>
        <strain evidence="7 8">JP610</strain>
    </source>
</reference>
<dbReference type="GO" id="GO:0005524">
    <property type="term" value="F:ATP binding"/>
    <property type="evidence" value="ECO:0007669"/>
    <property type="project" value="UniProtKB-KW"/>
</dbReference>
<keyword evidence="6" id="KW-1278">Translocase</keyword>
<dbReference type="PANTHER" id="PTHR45630:SF6">
    <property type="entry name" value="CATION-TRANSPORTING P-TYPE ATPASE N-TERMINAL DOMAIN-CONTAINING PROTEIN"/>
    <property type="match status" value="1"/>
</dbReference>
<dbReference type="Proteomes" id="UP000054560">
    <property type="component" value="Unassembled WGS sequence"/>
</dbReference>
<dbReference type="InterPro" id="IPR006544">
    <property type="entry name" value="P-type_TPase_V"/>
</dbReference>
<gene>
    <name evidence="7" type="ORF">SARC_12523</name>
</gene>
<dbReference type="OrthoDB" id="48943at2759"/>
<keyword evidence="2" id="KW-0479">Metal-binding</keyword>
<dbReference type="eggNOG" id="KOG0209">
    <property type="taxonomic scope" value="Eukaryota"/>
</dbReference>
<comment type="subcellular location">
    <subcellularLocation>
        <location evidence="1">Membrane</location>
        <topology evidence="1">Multi-pass membrane protein</topology>
    </subcellularLocation>
</comment>
<evidence type="ECO:0000256" key="3">
    <source>
        <dbReference type="ARBA" id="ARBA00022741"/>
    </source>
</evidence>
<evidence type="ECO:0000313" key="7">
    <source>
        <dbReference type="EMBL" id="KNC74942.1"/>
    </source>
</evidence>
<evidence type="ECO:0000313" key="8">
    <source>
        <dbReference type="Proteomes" id="UP000054560"/>
    </source>
</evidence>
<dbReference type="GeneID" id="25913027"/>
<organism evidence="7 8">
    <name type="scientific">Sphaeroforma arctica JP610</name>
    <dbReference type="NCBI Taxonomy" id="667725"/>
    <lineage>
        <taxon>Eukaryota</taxon>
        <taxon>Ichthyosporea</taxon>
        <taxon>Ichthyophonida</taxon>
        <taxon>Sphaeroforma</taxon>
    </lineage>
</organism>